<feature type="region of interest" description="Disordered" evidence="1">
    <location>
        <begin position="450"/>
        <end position="472"/>
    </location>
</feature>
<gene>
    <name evidence="3" type="ORF">SNAT2548_LOCUS5857</name>
</gene>
<dbReference type="Proteomes" id="UP000604046">
    <property type="component" value="Unassembled WGS sequence"/>
</dbReference>
<evidence type="ECO:0008006" key="5">
    <source>
        <dbReference type="Google" id="ProtNLM"/>
    </source>
</evidence>
<dbReference type="EMBL" id="CAJNDS010000380">
    <property type="protein sequence ID" value="CAE7199452.1"/>
    <property type="molecule type" value="Genomic_DNA"/>
</dbReference>
<evidence type="ECO:0000256" key="2">
    <source>
        <dbReference type="SAM" id="SignalP"/>
    </source>
</evidence>
<dbReference type="SUPFAM" id="SSF52540">
    <property type="entry name" value="P-loop containing nucleoside triphosphate hydrolases"/>
    <property type="match status" value="1"/>
</dbReference>
<protein>
    <recommendedName>
        <fullName evidence="5">Sulfotransferase</fullName>
    </recommendedName>
</protein>
<keyword evidence="4" id="KW-1185">Reference proteome</keyword>
<dbReference type="AlphaFoldDB" id="A0A812JD29"/>
<evidence type="ECO:0000313" key="3">
    <source>
        <dbReference type="EMBL" id="CAE7199452.1"/>
    </source>
</evidence>
<keyword evidence="2" id="KW-0732">Signal</keyword>
<feature type="chain" id="PRO_5032745926" description="Sulfotransferase" evidence="2">
    <location>
        <begin position="18"/>
        <end position="472"/>
    </location>
</feature>
<evidence type="ECO:0000256" key="1">
    <source>
        <dbReference type="SAM" id="MobiDB-lite"/>
    </source>
</evidence>
<evidence type="ECO:0000313" key="4">
    <source>
        <dbReference type="Proteomes" id="UP000604046"/>
    </source>
</evidence>
<proteinExistence type="predicted"/>
<sequence>MATWLLWALALLASAAGQETCRQAYANFRPPCRDGMPATFRLGMHYEDRNTLLGFMVEATKDVECCQMVGGRSWEVGFHLMSYLATLGKRNASLAREVSTCLGEPGDALGQILYGIFCAPSVCEGDVGPLAMQRLIYNVCRLHVRPPPFEDVAADELTNWRSISMDFAVAGVGRCGTQSVLNNLYQHPEIDFTLGKSEEDYTLFGQGQLSKFVPTKQQVAKHRASYAGKGDANDATKLLGLNNPVIVTYPLSYYALYLMKTVKVVLVVCDPLRRLEKLFLYHHYCHEDFDAAVRRFDAIPRHLNTRKDCDRSARALIGNQRKWAKNQAFGSHVEELIKLFGHRRLFIVHQASLREFPRQTYGKLAAWLGATQPFAAETIFKRYNFRLGYRTDLCQNSSLQNVLKSMLASEYAALQLAIQWQERRFPQPLATQELRGKRSRCDMAEELVEGPCGLSDDDQSGCPQLGREAAGR</sequence>
<organism evidence="3 4">
    <name type="scientific">Symbiodinium natans</name>
    <dbReference type="NCBI Taxonomy" id="878477"/>
    <lineage>
        <taxon>Eukaryota</taxon>
        <taxon>Sar</taxon>
        <taxon>Alveolata</taxon>
        <taxon>Dinophyceae</taxon>
        <taxon>Suessiales</taxon>
        <taxon>Symbiodiniaceae</taxon>
        <taxon>Symbiodinium</taxon>
    </lineage>
</organism>
<comment type="caution">
    <text evidence="3">The sequence shown here is derived from an EMBL/GenBank/DDBJ whole genome shotgun (WGS) entry which is preliminary data.</text>
</comment>
<dbReference type="Gene3D" id="3.40.50.300">
    <property type="entry name" value="P-loop containing nucleotide triphosphate hydrolases"/>
    <property type="match status" value="1"/>
</dbReference>
<reference evidence="3" key="1">
    <citation type="submission" date="2021-02" db="EMBL/GenBank/DDBJ databases">
        <authorList>
            <person name="Dougan E. K."/>
            <person name="Rhodes N."/>
            <person name="Thang M."/>
            <person name="Chan C."/>
        </authorList>
    </citation>
    <scope>NUCLEOTIDE SEQUENCE</scope>
</reference>
<name>A0A812JD29_9DINO</name>
<dbReference type="OrthoDB" id="414100at2759"/>
<dbReference type="InterPro" id="IPR027417">
    <property type="entry name" value="P-loop_NTPase"/>
</dbReference>
<accession>A0A812JD29</accession>
<feature type="signal peptide" evidence="2">
    <location>
        <begin position="1"/>
        <end position="17"/>
    </location>
</feature>